<protein>
    <submittedName>
        <fullName evidence="1">Uncharacterized protein</fullName>
    </submittedName>
</protein>
<sequence length="214" mass="24181">MWVAYERYRLPIEDMGCIREVSTAHERHGLPIETWVGYRNMAAYGNMDCLWKCGLHKGATLTKLCVGEPWWPWELENCHMMALGEPWATWELKDGHMMAMGEPWVAWGLCEGHGKSNSEDFSSEDERLGSLSLGVKKVGTHIQLVGSGIHGSMRLKRMSEDESDMASPLQEYLSSPIDSRRECLNMNPGLHHAGLQQTILKIVVQGLPLAHEQH</sequence>
<gene>
    <name evidence="1" type="ORF">VITISV_012284</name>
</gene>
<accession>A5BF39</accession>
<evidence type="ECO:0000313" key="1">
    <source>
        <dbReference type="EMBL" id="CAN63427.1"/>
    </source>
</evidence>
<name>A5BF39_VITVI</name>
<reference evidence="1" key="1">
    <citation type="journal article" date="2007" name="PLoS ONE">
        <title>The first genome sequence of an elite grapevine cultivar (Pinot noir Vitis vinifera L.): coping with a highly heterozygous genome.</title>
        <authorList>
            <person name="Velasco R."/>
            <person name="Zharkikh A."/>
            <person name="Troggio M."/>
            <person name="Cartwright D.A."/>
            <person name="Cestaro A."/>
            <person name="Pruss D."/>
            <person name="Pindo M."/>
            <person name="FitzGerald L.M."/>
            <person name="Vezzulli S."/>
            <person name="Reid J."/>
            <person name="Malacarne G."/>
            <person name="Iliev D."/>
            <person name="Coppola G."/>
            <person name="Wardell B."/>
            <person name="Micheletti D."/>
            <person name="Macalma T."/>
            <person name="Facci M."/>
            <person name="Mitchell J.T."/>
            <person name="Perazzolli M."/>
            <person name="Eldredge G."/>
            <person name="Gatto P."/>
            <person name="Oyzerski R."/>
            <person name="Moretto M."/>
            <person name="Gutin N."/>
            <person name="Stefanini M."/>
            <person name="Chen Y."/>
            <person name="Segala C."/>
            <person name="Davenport C."/>
            <person name="Dematte L."/>
            <person name="Mraz A."/>
            <person name="Battilana J."/>
            <person name="Stormo K."/>
            <person name="Costa F."/>
            <person name="Tao Q."/>
            <person name="Si-Ammour A."/>
            <person name="Harkins T."/>
            <person name="Lackey A."/>
            <person name="Perbost C."/>
            <person name="Taillon B."/>
            <person name="Stella A."/>
            <person name="Solovyev V."/>
            <person name="Fawcett J.A."/>
            <person name="Sterck L."/>
            <person name="Vandepoele K."/>
            <person name="Grando S.M."/>
            <person name="Toppo S."/>
            <person name="Moser C."/>
            <person name="Lanchbury J."/>
            <person name="Bogden R."/>
            <person name="Skolnick M."/>
            <person name="Sgaramella V."/>
            <person name="Bhatnagar S.K."/>
            <person name="Fontana P."/>
            <person name="Gutin A."/>
            <person name="Van de Peer Y."/>
            <person name="Salamini F."/>
            <person name="Viola R."/>
        </authorList>
    </citation>
    <scope>NUCLEOTIDE SEQUENCE</scope>
</reference>
<dbReference type="EMBL" id="AM457318">
    <property type="protein sequence ID" value="CAN63427.1"/>
    <property type="molecule type" value="Genomic_DNA"/>
</dbReference>
<dbReference type="AlphaFoldDB" id="A5BF39"/>
<proteinExistence type="predicted"/>
<organism evidence="1">
    <name type="scientific">Vitis vinifera</name>
    <name type="common">Grape</name>
    <dbReference type="NCBI Taxonomy" id="29760"/>
    <lineage>
        <taxon>Eukaryota</taxon>
        <taxon>Viridiplantae</taxon>
        <taxon>Streptophyta</taxon>
        <taxon>Embryophyta</taxon>
        <taxon>Tracheophyta</taxon>
        <taxon>Spermatophyta</taxon>
        <taxon>Magnoliopsida</taxon>
        <taxon>eudicotyledons</taxon>
        <taxon>Gunneridae</taxon>
        <taxon>Pentapetalae</taxon>
        <taxon>rosids</taxon>
        <taxon>Vitales</taxon>
        <taxon>Vitaceae</taxon>
        <taxon>Viteae</taxon>
        <taxon>Vitis</taxon>
    </lineage>
</organism>